<keyword evidence="1" id="KW-0805">Transcription regulation</keyword>
<dbReference type="Gene3D" id="1.10.260.40">
    <property type="entry name" value="lambda repressor-like DNA-binding domains"/>
    <property type="match status" value="1"/>
</dbReference>
<dbReference type="CDD" id="cd06283">
    <property type="entry name" value="PBP1_RegR_EndR_KdgR-like"/>
    <property type="match status" value="1"/>
</dbReference>
<protein>
    <submittedName>
        <fullName evidence="6">LacI family DNA-binding transcriptional regulator</fullName>
    </submittedName>
</protein>
<name>A0ABS3LBT0_9ENTE</name>
<dbReference type="SMART" id="SM00354">
    <property type="entry name" value="HTH_LACI"/>
    <property type="match status" value="1"/>
</dbReference>
<dbReference type="PANTHER" id="PTHR30146">
    <property type="entry name" value="LACI-RELATED TRANSCRIPTIONAL REPRESSOR"/>
    <property type="match status" value="1"/>
</dbReference>
<gene>
    <name evidence="6" type="ORF">JZO70_08495</name>
</gene>
<evidence type="ECO:0000313" key="7">
    <source>
        <dbReference type="Proteomes" id="UP000664601"/>
    </source>
</evidence>
<accession>A0ABS3LBT0</accession>
<evidence type="ECO:0000256" key="1">
    <source>
        <dbReference type="ARBA" id="ARBA00023015"/>
    </source>
</evidence>
<dbReference type="CDD" id="cd01392">
    <property type="entry name" value="HTH_LacI"/>
    <property type="match status" value="1"/>
</dbReference>
<dbReference type="Pfam" id="PF13377">
    <property type="entry name" value="Peripla_BP_3"/>
    <property type="match status" value="1"/>
</dbReference>
<organism evidence="6 7">
    <name type="scientific">Candidatus Enterococcus moelleringii</name>
    <dbReference type="NCBI Taxonomy" id="2815325"/>
    <lineage>
        <taxon>Bacteria</taxon>
        <taxon>Bacillati</taxon>
        <taxon>Bacillota</taxon>
        <taxon>Bacilli</taxon>
        <taxon>Lactobacillales</taxon>
        <taxon>Enterococcaceae</taxon>
        <taxon>Enterococcus</taxon>
    </lineage>
</organism>
<evidence type="ECO:0000259" key="5">
    <source>
        <dbReference type="PROSITE" id="PS50943"/>
    </source>
</evidence>
<dbReference type="Gene3D" id="3.40.50.2300">
    <property type="match status" value="2"/>
</dbReference>
<sequence>MKKKVTINQVAEKAGVSKTTISRFLNGRYGNMSKETKEKIAAVIEELNYRPNRQAQSLKSKRSYLIGVVVADISNMYSSLLLKGIGEVLEKRGYQMIIMDAANSIEQERDLLEKLLDQSVEAIILQPSSRDPQHYAFLKERNIPLLLVDRQTDPAEWPAVITDNVSAIEKIMEAVIQQDYQKIVVVSEPLREVTTREIRYHTVADIAGKAGMNVELMETTMDEAFAKRVLAEINSPKKTMLFASNGRVLMAVLTLLIEEKIDIPADVGVTGFDDWNLTALVGPGITSIEQQSQAIGQTAAAKILELLKAEKYLAEEIVVPTKLQWRHSI</sequence>
<evidence type="ECO:0000313" key="6">
    <source>
        <dbReference type="EMBL" id="MBO1306196.1"/>
    </source>
</evidence>
<feature type="domain" description="HTH lacI-type" evidence="4">
    <location>
        <begin position="5"/>
        <end position="60"/>
    </location>
</feature>
<dbReference type="InterPro" id="IPR001387">
    <property type="entry name" value="Cro/C1-type_HTH"/>
</dbReference>
<keyword evidence="7" id="KW-1185">Reference proteome</keyword>
<evidence type="ECO:0000256" key="3">
    <source>
        <dbReference type="ARBA" id="ARBA00023163"/>
    </source>
</evidence>
<keyword evidence="2 6" id="KW-0238">DNA-binding</keyword>
<dbReference type="Pfam" id="PF00356">
    <property type="entry name" value="LacI"/>
    <property type="match status" value="1"/>
</dbReference>
<evidence type="ECO:0000259" key="4">
    <source>
        <dbReference type="PROSITE" id="PS50932"/>
    </source>
</evidence>
<dbReference type="SUPFAM" id="SSF47413">
    <property type="entry name" value="lambda repressor-like DNA-binding domains"/>
    <property type="match status" value="1"/>
</dbReference>
<dbReference type="SUPFAM" id="SSF53822">
    <property type="entry name" value="Periplasmic binding protein-like I"/>
    <property type="match status" value="1"/>
</dbReference>
<dbReference type="PROSITE" id="PS50932">
    <property type="entry name" value="HTH_LACI_2"/>
    <property type="match status" value="1"/>
</dbReference>
<keyword evidence="3" id="KW-0804">Transcription</keyword>
<dbReference type="InterPro" id="IPR010982">
    <property type="entry name" value="Lambda_DNA-bd_dom_sf"/>
</dbReference>
<dbReference type="InterPro" id="IPR046335">
    <property type="entry name" value="LacI/GalR-like_sensor"/>
</dbReference>
<dbReference type="RefSeq" id="WP_207673127.1">
    <property type="nucleotide sequence ID" value="NZ_JAFREM010000013.1"/>
</dbReference>
<dbReference type="PANTHER" id="PTHR30146:SF109">
    <property type="entry name" value="HTH-TYPE TRANSCRIPTIONAL REGULATOR GALS"/>
    <property type="match status" value="1"/>
</dbReference>
<dbReference type="EMBL" id="JAFREM010000013">
    <property type="protein sequence ID" value="MBO1306196.1"/>
    <property type="molecule type" value="Genomic_DNA"/>
</dbReference>
<evidence type="ECO:0000256" key="2">
    <source>
        <dbReference type="ARBA" id="ARBA00023125"/>
    </source>
</evidence>
<dbReference type="GO" id="GO:0003677">
    <property type="term" value="F:DNA binding"/>
    <property type="evidence" value="ECO:0007669"/>
    <property type="project" value="UniProtKB-KW"/>
</dbReference>
<comment type="caution">
    <text evidence="6">The sequence shown here is derived from an EMBL/GenBank/DDBJ whole genome shotgun (WGS) entry which is preliminary data.</text>
</comment>
<dbReference type="PROSITE" id="PS50943">
    <property type="entry name" value="HTH_CROC1"/>
    <property type="match status" value="1"/>
</dbReference>
<proteinExistence type="predicted"/>
<feature type="domain" description="HTH cro/C1-type" evidence="5">
    <location>
        <begin position="2"/>
        <end position="50"/>
    </location>
</feature>
<dbReference type="InterPro" id="IPR028082">
    <property type="entry name" value="Peripla_BP_I"/>
</dbReference>
<reference evidence="6 7" key="1">
    <citation type="submission" date="2021-03" db="EMBL/GenBank/DDBJ databases">
        <title>Enterococcal diversity collection.</title>
        <authorList>
            <person name="Gilmore M.S."/>
            <person name="Schwartzman J."/>
            <person name="Van Tyne D."/>
            <person name="Martin M."/>
            <person name="Earl A.M."/>
            <person name="Manson A.L."/>
            <person name="Straub T."/>
            <person name="Salamzade R."/>
            <person name="Saavedra J."/>
            <person name="Lebreton F."/>
            <person name="Prichula J."/>
            <person name="Schaufler K."/>
            <person name="Gaca A."/>
            <person name="Sgardioli B."/>
            <person name="Wagenaar J."/>
            <person name="Strong T."/>
        </authorList>
    </citation>
    <scope>NUCLEOTIDE SEQUENCE [LARGE SCALE GENOMIC DNA]</scope>
    <source>
        <strain evidence="6 7">669A</strain>
    </source>
</reference>
<dbReference type="Proteomes" id="UP000664601">
    <property type="component" value="Unassembled WGS sequence"/>
</dbReference>
<dbReference type="InterPro" id="IPR000843">
    <property type="entry name" value="HTH_LacI"/>
</dbReference>